<dbReference type="SUPFAM" id="SSF46458">
    <property type="entry name" value="Globin-like"/>
    <property type="match status" value="1"/>
</dbReference>
<gene>
    <name evidence="7" type="ORF">A3Q56_08285</name>
</gene>
<evidence type="ECO:0000313" key="7">
    <source>
        <dbReference type="EMBL" id="OAF64013.1"/>
    </source>
</evidence>
<accession>A0A177ARL2</accession>
<dbReference type="GO" id="GO:0020037">
    <property type="term" value="F:heme binding"/>
    <property type="evidence" value="ECO:0007669"/>
    <property type="project" value="InterPro"/>
</dbReference>
<sequence length="133" mass="15386">MTNLSEISHYDIHLVVTSWNALIGNEEYSMLYLKYLLQMNPGLQKVFKKFDNVPIENLQDNDFAIHQAHSTWKAISKGISYIGNGEIDAANNELNNFITYHQNIQGFEGKMFEVFILTSYLVFIEYYSGLSDF</sequence>
<comment type="caution">
    <text evidence="7">The sequence shown here is derived from an EMBL/GenBank/DDBJ whole genome shotgun (WGS) entry which is preliminary data.</text>
</comment>
<dbReference type="InterPro" id="IPR000971">
    <property type="entry name" value="Globin"/>
</dbReference>
<name>A0A177ARL2_9BILA</name>
<evidence type="ECO:0000256" key="4">
    <source>
        <dbReference type="ARBA" id="ARBA00023004"/>
    </source>
</evidence>
<dbReference type="InterPro" id="IPR012292">
    <property type="entry name" value="Globin/Proto"/>
</dbReference>
<dbReference type="AlphaFoldDB" id="A0A177ARL2"/>
<evidence type="ECO:0000256" key="3">
    <source>
        <dbReference type="ARBA" id="ARBA00022723"/>
    </source>
</evidence>
<evidence type="ECO:0000256" key="1">
    <source>
        <dbReference type="ARBA" id="ARBA00022448"/>
    </source>
</evidence>
<keyword evidence="2 5" id="KW-0349">Heme</keyword>
<keyword evidence="1 5" id="KW-0813">Transport</keyword>
<feature type="domain" description="Globin" evidence="6">
    <location>
        <begin position="33"/>
        <end position="126"/>
    </location>
</feature>
<evidence type="ECO:0000256" key="2">
    <source>
        <dbReference type="ARBA" id="ARBA00022617"/>
    </source>
</evidence>
<evidence type="ECO:0000259" key="6">
    <source>
        <dbReference type="Pfam" id="PF00042"/>
    </source>
</evidence>
<keyword evidence="4" id="KW-0408">Iron</keyword>
<dbReference type="GO" id="GO:0005344">
    <property type="term" value="F:oxygen carrier activity"/>
    <property type="evidence" value="ECO:0007669"/>
    <property type="project" value="UniProtKB-KW"/>
</dbReference>
<dbReference type="GO" id="GO:0019825">
    <property type="term" value="F:oxygen binding"/>
    <property type="evidence" value="ECO:0007669"/>
    <property type="project" value="InterPro"/>
</dbReference>
<keyword evidence="5" id="KW-0561">Oxygen transport</keyword>
<dbReference type="EMBL" id="LWCA01002231">
    <property type="protein sequence ID" value="OAF64013.1"/>
    <property type="molecule type" value="Genomic_DNA"/>
</dbReference>
<evidence type="ECO:0000256" key="5">
    <source>
        <dbReference type="RuleBase" id="RU000356"/>
    </source>
</evidence>
<organism evidence="7 8">
    <name type="scientific">Intoshia linei</name>
    <dbReference type="NCBI Taxonomy" id="1819745"/>
    <lineage>
        <taxon>Eukaryota</taxon>
        <taxon>Metazoa</taxon>
        <taxon>Spiralia</taxon>
        <taxon>Lophotrochozoa</taxon>
        <taxon>Mesozoa</taxon>
        <taxon>Orthonectida</taxon>
        <taxon>Rhopaluridae</taxon>
        <taxon>Intoshia</taxon>
    </lineage>
</organism>
<dbReference type="Pfam" id="PF00042">
    <property type="entry name" value="Globin"/>
    <property type="match status" value="1"/>
</dbReference>
<dbReference type="Gene3D" id="1.10.490.10">
    <property type="entry name" value="Globins"/>
    <property type="match status" value="1"/>
</dbReference>
<dbReference type="InterPro" id="IPR044399">
    <property type="entry name" value="Mb-like_M"/>
</dbReference>
<dbReference type="InterPro" id="IPR009050">
    <property type="entry name" value="Globin-like_sf"/>
</dbReference>
<evidence type="ECO:0000313" key="8">
    <source>
        <dbReference type="Proteomes" id="UP000078046"/>
    </source>
</evidence>
<proteinExistence type="inferred from homology"/>
<comment type="similarity">
    <text evidence="5">Belongs to the globin family.</text>
</comment>
<dbReference type="Proteomes" id="UP000078046">
    <property type="component" value="Unassembled WGS sequence"/>
</dbReference>
<reference evidence="7 8" key="1">
    <citation type="submission" date="2016-04" db="EMBL/GenBank/DDBJ databases">
        <title>The genome of Intoshia linei affirms orthonectids as highly simplified spiralians.</title>
        <authorList>
            <person name="Mikhailov K.V."/>
            <person name="Slusarev G.S."/>
            <person name="Nikitin M.A."/>
            <person name="Logacheva M.D."/>
            <person name="Penin A."/>
            <person name="Aleoshin V."/>
            <person name="Panchin Y.V."/>
        </authorList>
    </citation>
    <scope>NUCLEOTIDE SEQUENCE [LARGE SCALE GENOMIC DNA]</scope>
    <source>
        <strain evidence="7">Intl2013</strain>
        <tissue evidence="7">Whole animal</tissue>
    </source>
</reference>
<dbReference type="CDD" id="cd01040">
    <property type="entry name" value="Mb-like"/>
    <property type="match status" value="1"/>
</dbReference>
<dbReference type="GO" id="GO:0046872">
    <property type="term" value="F:metal ion binding"/>
    <property type="evidence" value="ECO:0007669"/>
    <property type="project" value="UniProtKB-KW"/>
</dbReference>
<keyword evidence="8" id="KW-1185">Reference proteome</keyword>
<protein>
    <recommendedName>
        <fullName evidence="6">Globin domain-containing protein</fullName>
    </recommendedName>
</protein>
<keyword evidence="3" id="KW-0479">Metal-binding</keyword>